<dbReference type="EMBL" id="JAAGNZ010000002">
    <property type="protein sequence ID" value="NEU68764.1"/>
    <property type="molecule type" value="Genomic_DNA"/>
</dbReference>
<dbReference type="RefSeq" id="WP_164041266.1">
    <property type="nucleotide sequence ID" value="NZ_JAAGNZ010000002.1"/>
</dbReference>
<sequence length="175" mass="19200">MTAAYYVRAFNMQPHPEGGYFAETYRSAETIPQSALPSRFTGARAFGTAIYFLLESHHTSALHRIQADEVWHFYAGGPLEVFVIDPAGELTIIRLGTNVEQGEVFQAVVPAGCWFGSKPAAGTDFSLVGCTVAPGFDFADFEMADRASLLQQYPQHRAVIEKLSEPPGRRAVQTI</sequence>
<name>A0A6M0IKT8_9BACT</name>
<dbReference type="PANTHER" id="PTHR33387">
    <property type="entry name" value="RMLC-LIKE JELLY ROLL FOLD PROTEIN"/>
    <property type="match status" value="1"/>
</dbReference>
<accession>A0A6M0IKT8</accession>
<dbReference type="InterPro" id="IPR009327">
    <property type="entry name" value="Cupin_DUF985"/>
</dbReference>
<evidence type="ECO:0000259" key="1">
    <source>
        <dbReference type="Pfam" id="PF06172"/>
    </source>
</evidence>
<dbReference type="CDD" id="cd06121">
    <property type="entry name" value="cupin_YML079wp"/>
    <property type="match status" value="1"/>
</dbReference>
<feature type="domain" description="DUF985" evidence="1">
    <location>
        <begin position="5"/>
        <end position="144"/>
    </location>
</feature>
<protein>
    <submittedName>
        <fullName evidence="2">Cupin domain-containing protein</fullName>
    </submittedName>
</protein>
<dbReference type="InterPro" id="IPR011051">
    <property type="entry name" value="RmlC_Cupin_sf"/>
</dbReference>
<dbReference type="Pfam" id="PF06172">
    <property type="entry name" value="Cupin_5"/>
    <property type="match status" value="1"/>
</dbReference>
<comment type="caution">
    <text evidence="2">The sequence shown here is derived from an EMBL/GenBank/DDBJ whole genome shotgun (WGS) entry which is preliminary data.</text>
</comment>
<evidence type="ECO:0000313" key="3">
    <source>
        <dbReference type="Proteomes" id="UP000477386"/>
    </source>
</evidence>
<dbReference type="SUPFAM" id="SSF51182">
    <property type="entry name" value="RmlC-like cupins"/>
    <property type="match status" value="1"/>
</dbReference>
<dbReference type="InterPro" id="IPR039935">
    <property type="entry name" value="YML079W-like"/>
</dbReference>
<organism evidence="2 3">
    <name type="scientific">Spirosoma agri</name>
    <dbReference type="NCBI Taxonomy" id="1987381"/>
    <lineage>
        <taxon>Bacteria</taxon>
        <taxon>Pseudomonadati</taxon>
        <taxon>Bacteroidota</taxon>
        <taxon>Cytophagia</taxon>
        <taxon>Cytophagales</taxon>
        <taxon>Cytophagaceae</taxon>
        <taxon>Spirosoma</taxon>
    </lineage>
</organism>
<evidence type="ECO:0000313" key="2">
    <source>
        <dbReference type="EMBL" id="NEU68764.1"/>
    </source>
</evidence>
<dbReference type="Proteomes" id="UP000477386">
    <property type="component" value="Unassembled WGS sequence"/>
</dbReference>
<proteinExistence type="predicted"/>
<gene>
    <name evidence="2" type="ORF">GK091_17890</name>
</gene>
<reference evidence="2 3" key="1">
    <citation type="submission" date="2020-02" db="EMBL/GenBank/DDBJ databases">
        <title>Draft genome sequence of two Spirosoma agri KCTC 52727 and Spirosoma terrae KCTC 52035.</title>
        <authorList>
            <person name="Rojas J."/>
            <person name="Ambika Manirajan B."/>
            <person name="Ratering S."/>
            <person name="Suarez C."/>
            <person name="Schnell S."/>
        </authorList>
    </citation>
    <scope>NUCLEOTIDE SEQUENCE [LARGE SCALE GENOMIC DNA]</scope>
    <source>
        <strain evidence="2 3">KCTC 52727</strain>
    </source>
</reference>
<keyword evidence="3" id="KW-1185">Reference proteome</keyword>
<dbReference type="AlphaFoldDB" id="A0A6M0IKT8"/>
<dbReference type="InterPro" id="IPR014710">
    <property type="entry name" value="RmlC-like_jellyroll"/>
</dbReference>
<dbReference type="PANTHER" id="PTHR33387:SF3">
    <property type="entry name" value="DUF985 DOMAIN-CONTAINING PROTEIN"/>
    <property type="match status" value="1"/>
</dbReference>
<dbReference type="Gene3D" id="2.60.120.10">
    <property type="entry name" value="Jelly Rolls"/>
    <property type="match status" value="1"/>
</dbReference>